<keyword evidence="8" id="KW-0418">Kinase</keyword>
<evidence type="ECO:0000259" key="15">
    <source>
        <dbReference type="PROSITE" id="PS50109"/>
    </source>
</evidence>
<dbReference type="Gene3D" id="3.30.565.10">
    <property type="entry name" value="Histidine kinase-like ATPase, C-terminal domain"/>
    <property type="match status" value="1"/>
</dbReference>
<reference evidence="17 19" key="1">
    <citation type="journal article" date="2015" name="Genome Announc.">
        <title>Draft Genome of the Euendolithic (true boring) Cyanobacterium Mastigocoleus testarum strain BC008.</title>
        <authorList>
            <person name="Guida B.S."/>
            <person name="Garcia-Pichel F."/>
        </authorList>
    </citation>
    <scope>NUCLEOTIDE SEQUENCE [LARGE SCALE GENOMIC DNA]</scope>
    <source>
        <strain evidence="17 19">BC008</strain>
    </source>
</reference>
<dbReference type="EC" id="2.7.13.3" evidence="4"/>
<dbReference type="SMART" id="SM00388">
    <property type="entry name" value="HisKA"/>
    <property type="match status" value="1"/>
</dbReference>
<dbReference type="EMBL" id="LMTZ01000066">
    <property type="protein sequence ID" value="KST68340.1"/>
    <property type="molecule type" value="Genomic_DNA"/>
</dbReference>
<dbReference type="InterPro" id="IPR036097">
    <property type="entry name" value="HisK_dim/P_sf"/>
</dbReference>
<evidence type="ECO:0000256" key="2">
    <source>
        <dbReference type="ARBA" id="ARBA00004370"/>
    </source>
</evidence>
<dbReference type="EMBL" id="LMTZ01000083">
    <property type="protein sequence ID" value="KST68035.1"/>
    <property type="molecule type" value="Genomic_DNA"/>
</dbReference>
<dbReference type="SUPFAM" id="SSF55874">
    <property type="entry name" value="ATPase domain of HSP90 chaperone/DNA topoisomerase II/histidine kinase"/>
    <property type="match status" value="1"/>
</dbReference>
<dbReference type="InterPro" id="IPR005467">
    <property type="entry name" value="His_kinase_dom"/>
</dbReference>
<dbReference type="CDD" id="cd19920">
    <property type="entry name" value="REC_PA4781-like"/>
    <property type="match status" value="1"/>
</dbReference>
<feature type="domain" description="Response regulatory" evidence="16">
    <location>
        <begin position="11"/>
        <end position="127"/>
    </location>
</feature>
<evidence type="ECO:0000256" key="12">
    <source>
        <dbReference type="ARBA" id="ARBA00023306"/>
    </source>
</evidence>
<dbReference type="GO" id="GO:0005524">
    <property type="term" value="F:ATP binding"/>
    <property type="evidence" value="ECO:0007669"/>
    <property type="project" value="UniProtKB-KW"/>
</dbReference>
<dbReference type="PRINTS" id="PR00344">
    <property type="entry name" value="BCTRLSENSOR"/>
</dbReference>
<dbReference type="InterPro" id="IPR036890">
    <property type="entry name" value="HATPase_C_sf"/>
</dbReference>
<feature type="modified residue" description="4-aspartylphosphate" evidence="14">
    <location>
        <position position="477"/>
    </location>
</feature>
<dbReference type="InterPro" id="IPR003661">
    <property type="entry name" value="HisK_dim/P_dom"/>
</dbReference>
<evidence type="ECO:0000256" key="3">
    <source>
        <dbReference type="ARBA" id="ARBA00006402"/>
    </source>
</evidence>
<comment type="subcellular location">
    <subcellularLocation>
        <location evidence="2">Membrane</location>
    </subcellularLocation>
</comment>
<evidence type="ECO:0000256" key="13">
    <source>
        <dbReference type="ARBA" id="ARBA00074306"/>
    </source>
</evidence>
<dbReference type="CDD" id="cd16922">
    <property type="entry name" value="HATPase_EvgS-ArcB-TorS-like"/>
    <property type="match status" value="1"/>
</dbReference>
<dbReference type="InterPro" id="IPR011006">
    <property type="entry name" value="CheY-like_superfamily"/>
</dbReference>
<keyword evidence="10" id="KW-0902">Two-component regulatory system</keyword>
<dbReference type="GO" id="GO:0009927">
    <property type="term" value="F:histidine phosphotransfer kinase activity"/>
    <property type="evidence" value="ECO:0007669"/>
    <property type="project" value="TreeGrafter"/>
</dbReference>
<evidence type="ECO:0000256" key="5">
    <source>
        <dbReference type="ARBA" id="ARBA00022553"/>
    </source>
</evidence>
<dbReference type="Pfam" id="PF00512">
    <property type="entry name" value="HisKA"/>
    <property type="match status" value="1"/>
</dbReference>
<dbReference type="SUPFAM" id="SSF52172">
    <property type="entry name" value="CheY-like"/>
    <property type="match status" value="2"/>
</dbReference>
<dbReference type="Gene3D" id="3.40.50.2300">
    <property type="match status" value="2"/>
</dbReference>
<evidence type="ECO:0000256" key="14">
    <source>
        <dbReference type="PROSITE-ProRule" id="PRU00169"/>
    </source>
</evidence>
<evidence type="ECO:0000313" key="18">
    <source>
        <dbReference type="EMBL" id="KST68340.1"/>
    </source>
</evidence>
<keyword evidence="7" id="KW-0547">Nucleotide-binding</keyword>
<proteinExistence type="inferred from homology"/>
<evidence type="ECO:0000313" key="17">
    <source>
        <dbReference type="EMBL" id="KST68035.1"/>
    </source>
</evidence>
<feature type="domain" description="Response regulatory" evidence="16">
    <location>
        <begin position="428"/>
        <end position="544"/>
    </location>
</feature>
<feature type="modified residue" description="4-aspartylphosphate" evidence="14">
    <location>
        <position position="60"/>
    </location>
</feature>
<dbReference type="PANTHER" id="PTHR43047:SF63">
    <property type="entry name" value="HISTIDINE KINASE"/>
    <property type="match status" value="1"/>
</dbReference>
<dbReference type="CDD" id="cd00082">
    <property type="entry name" value="HisKA"/>
    <property type="match status" value="1"/>
</dbReference>
<dbReference type="PROSITE" id="PS50110">
    <property type="entry name" value="RESPONSE_REGULATORY"/>
    <property type="match status" value="2"/>
</dbReference>
<comment type="similarity">
    <text evidence="3">In the N-terminal section; belongs to the phytochrome family.</text>
</comment>
<dbReference type="Pfam" id="PF02518">
    <property type="entry name" value="HATPase_c"/>
    <property type="match status" value="1"/>
</dbReference>
<dbReference type="AlphaFoldDB" id="A0A0V7ZTV1"/>
<keyword evidence="19" id="KW-1185">Reference proteome</keyword>
<dbReference type="Pfam" id="PF00072">
    <property type="entry name" value="Response_reg"/>
    <property type="match status" value="2"/>
</dbReference>
<sequence>MTTELIESTGLILIVDDIPTNLDVLSETLSAVGYDVAIAISGQRALKQLERKLPDLILLDIKMPDMDGFEICEKIKANPRTSNIPVIFMTALTDLESKMKGFQLGALDYITKPFQEQEVFARIKTHLQLRRLTQDLEKQVALKVVSLQQAKQAAEEANIAKSQFLANMSHELRTPLNAILGMTEGLQEGVFGEINQQQIKALQTIERSGSHLLELINEILDVAKIESGQLELDLTPTAIGPLCQSSLTFIKQQALKKSIQLEIKQSFHLPEISADQRRIRQVLINLLSNAVKFTSEGGRITLEVSLHQGIADPYMANSLPQTYLRIAVIDTGIGIAPEHIKKLFQPFVQIDSALNRKYDGTGLGLALVKRIVELHGGHVGVTSEVGIGSCFTLDLPCNNTSIQSFTNLENSNSSSLGFRQPEEELSSLILLAEDNEANINTIASYLKAKGYRLVLARNGREAVTLARSEVPNLILMDIQMPEMDGLEAMEHIRCEPDLIDVPIIALTALAMNGDRERCLAAGANDYLSKPIKLKNLLNSIQQLLSSN</sequence>
<dbReference type="CDD" id="cd17546">
    <property type="entry name" value="REC_hyHK_CKI1_RcsC-like"/>
    <property type="match status" value="1"/>
</dbReference>
<dbReference type="FunFam" id="1.10.287.130:FF:000038">
    <property type="entry name" value="Sensory transduction histidine kinase"/>
    <property type="match status" value="1"/>
</dbReference>
<keyword evidence="12" id="KW-0131">Cell cycle</keyword>
<comment type="caution">
    <text evidence="17">The sequence shown here is derived from an EMBL/GenBank/DDBJ whole genome shotgun (WGS) entry which is preliminary data.</text>
</comment>
<dbReference type="PROSITE" id="PS50109">
    <property type="entry name" value="HIS_KIN"/>
    <property type="match status" value="1"/>
</dbReference>
<evidence type="ECO:0000256" key="1">
    <source>
        <dbReference type="ARBA" id="ARBA00000085"/>
    </source>
</evidence>
<evidence type="ECO:0000313" key="19">
    <source>
        <dbReference type="Proteomes" id="UP000053372"/>
    </source>
</evidence>
<dbReference type="OrthoDB" id="415806at2"/>
<dbReference type="GO" id="GO:0000155">
    <property type="term" value="F:phosphorelay sensor kinase activity"/>
    <property type="evidence" value="ECO:0007669"/>
    <property type="project" value="InterPro"/>
</dbReference>
<evidence type="ECO:0000256" key="7">
    <source>
        <dbReference type="ARBA" id="ARBA00022741"/>
    </source>
</evidence>
<keyword evidence="5 14" id="KW-0597">Phosphoprotein</keyword>
<dbReference type="InterPro" id="IPR001789">
    <property type="entry name" value="Sig_transdc_resp-reg_receiver"/>
</dbReference>
<dbReference type="GO" id="GO:0005886">
    <property type="term" value="C:plasma membrane"/>
    <property type="evidence" value="ECO:0007669"/>
    <property type="project" value="TreeGrafter"/>
</dbReference>
<organism evidence="17 19">
    <name type="scientific">Mastigocoleus testarum BC008</name>
    <dbReference type="NCBI Taxonomy" id="371196"/>
    <lineage>
        <taxon>Bacteria</taxon>
        <taxon>Bacillati</taxon>
        <taxon>Cyanobacteriota</taxon>
        <taxon>Cyanophyceae</taxon>
        <taxon>Nostocales</taxon>
        <taxon>Hapalosiphonaceae</taxon>
        <taxon>Mastigocoleus</taxon>
    </lineage>
</organism>
<name>A0A0V7ZTV1_9CYAN</name>
<gene>
    <name evidence="17" type="ORF">BC008_32145</name>
    <name evidence="18" type="ORF">BC008_32980</name>
</gene>
<dbReference type="Proteomes" id="UP000053372">
    <property type="component" value="Unassembled WGS sequence"/>
</dbReference>
<dbReference type="RefSeq" id="WP_027842671.1">
    <property type="nucleotide sequence ID" value="NZ_LMTZ01000066.1"/>
</dbReference>
<evidence type="ECO:0000256" key="8">
    <source>
        <dbReference type="ARBA" id="ARBA00022777"/>
    </source>
</evidence>
<feature type="domain" description="Histidine kinase" evidence="15">
    <location>
        <begin position="167"/>
        <end position="399"/>
    </location>
</feature>
<dbReference type="Gene3D" id="1.10.287.130">
    <property type="match status" value="1"/>
</dbReference>
<evidence type="ECO:0000256" key="10">
    <source>
        <dbReference type="ARBA" id="ARBA00023012"/>
    </source>
</evidence>
<dbReference type="PANTHER" id="PTHR43047">
    <property type="entry name" value="TWO-COMPONENT HISTIDINE PROTEIN KINASE"/>
    <property type="match status" value="1"/>
</dbReference>
<evidence type="ECO:0000256" key="11">
    <source>
        <dbReference type="ARBA" id="ARBA00023136"/>
    </source>
</evidence>
<accession>A0A0V7ZTV1</accession>
<dbReference type="FunFam" id="3.30.565.10:FF:000010">
    <property type="entry name" value="Sensor histidine kinase RcsC"/>
    <property type="match status" value="1"/>
</dbReference>
<dbReference type="SMART" id="SM00448">
    <property type="entry name" value="REC"/>
    <property type="match status" value="2"/>
</dbReference>
<evidence type="ECO:0000259" key="16">
    <source>
        <dbReference type="PROSITE" id="PS50110"/>
    </source>
</evidence>
<keyword evidence="11" id="KW-0472">Membrane</keyword>
<evidence type="ECO:0000256" key="9">
    <source>
        <dbReference type="ARBA" id="ARBA00022840"/>
    </source>
</evidence>
<evidence type="ECO:0000256" key="4">
    <source>
        <dbReference type="ARBA" id="ARBA00012438"/>
    </source>
</evidence>
<comment type="catalytic activity">
    <reaction evidence="1">
        <text>ATP + protein L-histidine = ADP + protein N-phospho-L-histidine.</text>
        <dbReference type="EC" id="2.7.13.3"/>
    </reaction>
</comment>
<dbReference type="InterPro" id="IPR003594">
    <property type="entry name" value="HATPase_dom"/>
</dbReference>
<keyword evidence="9" id="KW-0067">ATP-binding</keyword>
<protein>
    <recommendedName>
        <fullName evidence="13">Circadian input-output histidine kinase CikA</fullName>
        <ecNumber evidence="4">2.7.13.3</ecNumber>
    </recommendedName>
</protein>
<evidence type="ECO:0000256" key="6">
    <source>
        <dbReference type="ARBA" id="ARBA00022679"/>
    </source>
</evidence>
<dbReference type="InterPro" id="IPR004358">
    <property type="entry name" value="Sig_transdc_His_kin-like_C"/>
</dbReference>
<dbReference type="SMART" id="SM00387">
    <property type="entry name" value="HATPase_c"/>
    <property type="match status" value="1"/>
</dbReference>
<dbReference type="SUPFAM" id="SSF47384">
    <property type="entry name" value="Homodimeric domain of signal transducing histidine kinase"/>
    <property type="match status" value="1"/>
</dbReference>
<keyword evidence="6" id="KW-0808">Transferase</keyword>